<dbReference type="Proteomes" id="UP000661894">
    <property type="component" value="Unassembled WGS sequence"/>
</dbReference>
<gene>
    <name evidence="1" type="ORF">H9624_02100</name>
</gene>
<proteinExistence type="predicted"/>
<reference evidence="1 2" key="1">
    <citation type="submission" date="2020-08" db="EMBL/GenBank/DDBJ databases">
        <title>A Genomic Blueprint of the Chicken Gut Microbiome.</title>
        <authorList>
            <person name="Gilroy R."/>
            <person name="Ravi A."/>
            <person name="Getino M."/>
            <person name="Pursley I."/>
            <person name="Horton D.L."/>
            <person name="Alikhan N.-F."/>
            <person name="Baker D."/>
            <person name="Gharbi K."/>
            <person name="Hall N."/>
            <person name="Watson M."/>
            <person name="Adriaenssens E.M."/>
            <person name="Foster-Nyarko E."/>
            <person name="Jarju S."/>
            <person name="Secka A."/>
            <person name="Antonio M."/>
            <person name="Oren A."/>
            <person name="Chaudhuri R."/>
            <person name="La Ragione R.M."/>
            <person name="Hildebrand F."/>
            <person name="Pallen M.J."/>
        </authorList>
    </citation>
    <scope>NUCLEOTIDE SEQUENCE [LARGE SCALE GENOMIC DNA]</scope>
    <source>
        <strain evidence="1 2">Sa1BUA1</strain>
    </source>
</reference>
<evidence type="ECO:0000313" key="2">
    <source>
        <dbReference type="Proteomes" id="UP000661894"/>
    </source>
</evidence>
<sequence>MITRRDAAQRLDIPVEMATRHGLPPRLTESQLREIEDNPPPWLVQSRANRTGKAVWVDLECTVCGFTEKARPKKWWPSFTHLSCDDHRPGDLPRPLPGHERDEVLGIGSRFVGVVDTPRD</sequence>
<keyword evidence="2" id="KW-1185">Reference proteome</keyword>
<dbReference type="RefSeq" id="WP_251838257.1">
    <property type="nucleotide sequence ID" value="NZ_JACSPO010000001.1"/>
</dbReference>
<dbReference type="EMBL" id="JACSPO010000001">
    <property type="protein sequence ID" value="MBD8061115.1"/>
    <property type="molecule type" value="Genomic_DNA"/>
</dbReference>
<accession>A0ABR8YYI4</accession>
<comment type="caution">
    <text evidence="1">The sequence shown here is derived from an EMBL/GenBank/DDBJ whole genome shotgun (WGS) entry which is preliminary data.</text>
</comment>
<name>A0ABR8YYI4_9MICO</name>
<organism evidence="1 2">
    <name type="scientific">Oceanitalea stevensii</name>
    <dbReference type="NCBI Taxonomy" id="2763072"/>
    <lineage>
        <taxon>Bacteria</taxon>
        <taxon>Bacillati</taxon>
        <taxon>Actinomycetota</taxon>
        <taxon>Actinomycetes</taxon>
        <taxon>Micrococcales</taxon>
        <taxon>Bogoriellaceae</taxon>
        <taxon>Georgenia</taxon>
    </lineage>
</organism>
<evidence type="ECO:0000313" key="1">
    <source>
        <dbReference type="EMBL" id="MBD8061115.1"/>
    </source>
</evidence>
<protein>
    <submittedName>
        <fullName evidence="1">Uncharacterized protein</fullName>
    </submittedName>
</protein>